<dbReference type="InterPro" id="IPR006642">
    <property type="entry name" value="Rad18_UBZ4"/>
</dbReference>
<keyword evidence="7" id="KW-0227">DNA damage</keyword>
<dbReference type="UniPathway" id="UPA00193"/>
<dbReference type="GO" id="GO:0006260">
    <property type="term" value="P:DNA replication"/>
    <property type="evidence" value="ECO:0007669"/>
    <property type="project" value="UniProtKB-KW"/>
</dbReference>
<dbReference type="Gene3D" id="1.10.150.20">
    <property type="entry name" value="5' to 3' exonuclease, C-terminal subdomain"/>
    <property type="match status" value="1"/>
</dbReference>
<dbReference type="GO" id="GO:0003684">
    <property type="term" value="F:damaged DNA binding"/>
    <property type="evidence" value="ECO:0007669"/>
    <property type="project" value="InterPro"/>
</dbReference>
<keyword evidence="4" id="KW-0548">Nucleotidyltransferase</keyword>
<dbReference type="InterPro" id="IPR029041">
    <property type="entry name" value="FAD-linked_oxidoreductase-like"/>
</dbReference>
<evidence type="ECO:0000256" key="15">
    <source>
        <dbReference type="SAM" id="MobiDB-lite"/>
    </source>
</evidence>
<evidence type="ECO:0000259" key="16">
    <source>
        <dbReference type="PROSITE" id="PS50173"/>
    </source>
</evidence>
<dbReference type="Gene3D" id="3.20.20.220">
    <property type="match status" value="1"/>
</dbReference>
<dbReference type="GO" id="GO:0006281">
    <property type="term" value="P:DNA repair"/>
    <property type="evidence" value="ECO:0007669"/>
    <property type="project" value="UniProtKB-KW"/>
</dbReference>
<dbReference type="GO" id="GO:0042276">
    <property type="term" value="P:error-prone translesion synthesis"/>
    <property type="evidence" value="ECO:0007669"/>
    <property type="project" value="TreeGrafter"/>
</dbReference>
<dbReference type="Proteomes" id="UP000663872">
    <property type="component" value="Unassembled WGS sequence"/>
</dbReference>
<dbReference type="PANTHER" id="PTHR11076:SF33">
    <property type="entry name" value="DNA POLYMERASE KAPPA"/>
    <property type="match status" value="1"/>
</dbReference>
<evidence type="ECO:0000313" key="18">
    <source>
        <dbReference type="Proteomes" id="UP000663872"/>
    </source>
</evidence>
<organism evidence="17 18">
    <name type="scientific">Rotaria socialis</name>
    <dbReference type="NCBI Taxonomy" id="392032"/>
    <lineage>
        <taxon>Eukaryota</taxon>
        <taxon>Metazoa</taxon>
        <taxon>Spiralia</taxon>
        <taxon>Gnathifera</taxon>
        <taxon>Rotifera</taxon>
        <taxon>Eurotatoria</taxon>
        <taxon>Bdelloidea</taxon>
        <taxon>Philodinida</taxon>
        <taxon>Philodinidae</taxon>
        <taxon>Rotaria</taxon>
    </lineage>
</organism>
<dbReference type="InterPro" id="IPR053806">
    <property type="entry name" value="MTHFR_C"/>
</dbReference>
<feature type="domain" description="UmuC" evidence="16">
    <location>
        <begin position="426"/>
        <end position="628"/>
    </location>
</feature>
<keyword evidence="10" id="KW-0460">Magnesium</keyword>
<protein>
    <recommendedName>
        <fullName evidence="2">DNA polymerase kappa</fullName>
        <ecNumber evidence="1">2.7.7.7</ecNumber>
    </recommendedName>
</protein>
<dbReference type="AlphaFoldDB" id="A0A818V8C0"/>
<keyword evidence="3" id="KW-0808">Transferase</keyword>
<dbReference type="InterPro" id="IPR017961">
    <property type="entry name" value="DNA_pol_Y-fam_little_finger"/>
</dbReference>
<dbReference type="Gene3D" id="3.30.160.60">
    <property type="entry name" value="Classic Zinc Finger"/>
    <property type="match status" value="1"/>
</dbReference>
<evidence type="ECO:0000256" key="13">
    <source>
        <dbReference type="ARBA" id="ARBA00023204"/>
    </source>
</evidence>
<dbReference type="InterPro" id="IPR050116">
    <property type="entry name" value="DNA_polymerase-Y"/>
</dbReference>
<evidence type="ECO:0000256" key="4">
    <source>
        <dbReference type="ARBA" id="ARBA00022695"/>
    </source>
</evidence>
<evidence type="ECO:0000256" key="5">
    <source>
        <dbReference type="ARBA" id="ARBA00022705"/>
    </source>
</evidence>
<evidence type="ECO:0000256" key="2">
    <source>
        <dbReference type="ARBA" id="ARBA00016178"/>
    </source>
</evidence>
<keyword evidence="9" id="KW-0862">Zinc</keyword>
<dbReference type="PANTHER" id="PTHR11076">
    <property type="entry name" value="DNA REPAIR POLYMERASE UMUC / TRANSFERASE FAMILY MEMBER"/>
    <property type="match status" value="1"/>
</dbReference>
<accession>A0A818V8C0</accession>
<dbReference type="FunFam" id="1.10.150.810:FF:000003">
    <property type="entry name" value="DNA polymerase kappa subunit"/>
    <property type="match status" value="1"/>
</dbReference>
<dbReference type="PROSITE" id="PS50173">
    <property type="entry name" value="UMUC"/>
    <property type="match status" value="1"/>
</dbReference>
<feature type="region of interest" description="Disordered" evidence="15">
    <location>
        <begin position="901"/>
        <end position="954"/>
    </location>
</feature>
<dbReference type="SUPFAM" id="SSF100879">
    <property type="entry name" value="Lesion bypass DNA polymerase (Y-family), little finger domain"/>
    <property type="match status" value="1"/>
</dbReference>
<dbReference type="SUPFAM" id="SSF51730">
    <property type="entry name" value="FAD-linked oxidoreductase"/>
    <property type="match status" value="1"/>
</dbReference>
<dbReference type="InterPro" id="IPR022880">
    <property type="entry name" value="DNApol_IV"/>
</dbReference>
<keyword evidence="5" id="KW-0235">DNA replication</keyword>
<proteinExistence type="predicted"/>
<dbReference type="Gene3D" id="3.30.70.270">
    <property type="match status" value="1"/>
</dbReference>
<dbReference type="CDD" id="cd03586">
    <property type="entry name" value="PolY_Pol_IV_kappa"/>
    <property type="match status" value="1"/>
</dbReference>
<gene>
    <name evidence="17" type="ORF">GRG538_LOCUS28502</name>
</gene>
<dbReference type="GO" id="GO:0005634">
    <property type="term" value="C:nucleus"/>
    <property type="evidence" value="ECO:0007669"/>
    <property type="project" value="TreeGrafter"/>
</dbReference>
<dbReference type="Gene3D" id="3.40.1170.60">
    <property type="match status" value="1"/>
</dbReference>
<dbReference type="FunFam" id="3.30.1490.100:FF:000004">
    <property type="entry name" value="DNA polymerase IV"/>
    <property type="match status" value="1"/>
</dbReference>
<comment type="catalytic activity">
    <reaction evidence="14">
        <text>DNA(n) + a 2'-deoxyribonucleoside 5'-triphosphate = DNA(n+1) + diphosphate</text>
        <dbReference type="Rhea" id="RHEA:22508"/>
        <dbReference type="Rhea" id="RHEA-COMP:17339"/>
        <dbReference type="Rhea" id="RHEA-COMP:17340"/>
        <dbReference type="ChEBI" id="CHEBI:33019"/>
        <dbReference type="ChEBI" id="CHEBI:61560"/>
        <dbReference type="ChEBI" id="CHEBI:173112"/>
        <dbReference type="EC" id="2.7.7.7"/>
    </reaction>
</comment>
<dbReference type="FunFam" id="3.40.1170.60:FF:000002">
    <property type="entry name" value="Polymerase (DNA directed) kappa"/>
    <property type="match status" value="1"/>
</dbReference>
<sequence length="954" mass="109237">MASYEEDLRYLKEKVDYGADFIITRLFFQPATFIKFESDCRSIGIQCRIIPGIFPIQAYASLKNIVRLAKLDVPEEILACIEPIKYNGEAIRNFGVQKCVDLCRTLLDSGKIHGLHFYTLNREYATIEILRKLDRCVRPKSYVHRTSNCEEFPNGRWGLPFAPSFGVLTDYHLFYIKIDATRDALLDEWGHELADKQDVRRMFACYIADEKNGRVKIVHHFPWKDEAISPETNFIHDHLIKYNRKGILTISSQPAVNGKSSTDSIFGRGIKKWLCLSKSLFRIFTSEKKIPALRAVLKKFPGVNYHFVNKSGEVNETSTEGEQPIALIWGVFAENMSRTTFLNVDDTKAGMEDLDKEKINKLIQDASKNSKFFKQQQRREEDNRRRIEVKLSKIKSFTPFQIEQAEKSVDRYLAQLDKTRDLSRTFCHIDMDAFYAAVEMRDNPALQHVPMAVGGESMLSTSNYLARQFGVRAAMPGFIARHLCPNLVIVRCDFEKYRADSVKVMKIISEYDENYGSCGLDEAFADLTNHLQIRTNFSEQQRTFPKEENSTETITFGMTAEEVVQEMRHRIHLATRLTASAGIACNMRLAKLCSDINKPNGQYQLESNVEVILNFIRNMPIRKIKGIGKVTALHLESLEIQTVNDIYLKRGILKLIEYPTTFDFLMRVSNGCGSTTIEHDDLQKSVGHETTFNSVRDSSQLISLCRDLAKKTVDELISHCLLCKRVTLKIKTVNFENLTRSKTLSSYTDSLNVIADKAVALLKHELDQDIELPALRLMGVRVADLKMKSSDLPILQFFSKKSTTTINENVHDVIEDIDNVDEDEEEEREKDENENEEFLSMENSHLGGCDSKLTHQDDEDSNSSTTACPVCQKLLLGDNEKINKHIDLCLNGEMVRTTIKEENRRTSPQTKMNKRIQLTQSKSTPPKKRQKRKSDATPQRAHGIDNYFFKTESK</sequence>
<dbReference type="InterPro" id="IPR043502">
    <property type="entry name" value="DNA/RNA_pol_sf"/>
</dbReference>
<dbReference type="Pfam" id="PF11799">
    <property type="entry name" value="IMS_C"/>
    <property type="match status" value="1"/>
</dbReference>
<keyword evidence="8" id="KW-0863">Zinc-finger</keyword>
<dbReference type="GO" id="GO:0008270">
    <property type="term" value="F:zinc ion binding"/>
    <property type="evidence" value="ECO:0007669"/>
    <property type="project" value="UniProtKB-KW"/>
</dbReference>
<evidence type="ECO:0000256" key="10">
    <source>
        <dbReference type="ARBA" id="ARBA00022842"/>
    </source>
</evidence>
<dbReference type="Pfam" id="PF21895">
    <property type="entry name" value="MTHFR_C"/>
    <property type="match status" value="1"/>
</dbReference>
<reference evidence="17" key="1">
    <citation type="submission" date="2021-02" db="EMBL/GenBank/DDBJ databases">
        <authorList>
            <person name="Nowell W R."/>
        </authorList>
    </citation>
    <scope>NUCLEOTIDE SEQUENCE</scope>
</reference>
<dbReference type="Gene3D" id="1.10.150.810">
    <property type="match status" value="1"/>
</dbReference>
<evidence type="ECO:0000313" key="17">
    <source>
        <dbReference type="EMBL" id="CAF3703326.1"/>
    </source>
</evidence>
<feature type="compositionally biased region" description="Polar residues" evidence="15">
    <location>
        <begin position="906"/>
        <end position="924"/>
    </location>
</feature>
<dbReference type="InterPro" id="IPR001126">
    <property type="entry name" value="UmuC"/>
</dbReference>
<dbReference type="GO" id="GO:0003887">
    <property type="term" value="F:DNA-directed DNA polymerase activity"/>
    <property type="evidence" value="ECO:0007669"/>
    <property type="project" value="UniProtKB-KW"/>
</dbReference>
<dbReference type="GO" id="GO:0006555">
    <property type="term" value="P:methionine metabolic process"/>
    <property type="evidence" value="ECO:0007669"/>
    <property type="project" value="InterPro"/>
</dbReference>
<evidence type="ECO:0000256" key="14">
    <source>
        <dbReference type="ARBA" id="ARBA00049244"/>
    </source>
</evidence>
<evidence type="ECO:0000256" key="7">
    <source>
        <dbReference type="ARBA" id="ARBA00022763"/>
    </source>
</evidence>
<dbReference type="EMBL" id="CAJNYT010004937">
    <property type="protein sequence ID" value="CAF3703326.1"/>
    <property type="molecule type" value="Genomic_DNA"/>
</dbReference>
<evidence type="ECO:0000256" key="3">
    <source>
        <dbReference type="ARBA" id="ARBA00022679"/>
    </source>
</evidence>
<keyword evidence="12" id="KW-0560">Oxidoreductase</keyword>
<evidence type="ECO:0000256" key="12">
    <source>
        <dbReference type="ARBA" id="ARBA00023002"/>
    </source>
</evidence>
<dbReference type="InterPro" id="IPR036775">
    <property type="entry name" value="DNA_pol_Y-fam_lit_finger_sf"/>
</dbReference>
<name>A0A818V8C0_9BILA</name>
<dbReference type="GO" id="GO:0035999">
    <property type="term" value="P:tetrahydrofolate interconversion"/>
    <property type="evidence" value="ECO:0007669"/>
    <property type="project" value="UniProtKB-UniPathway"/>
</dbReference>
<dbReference type="SMART" id="SM00734">
    <property type="entry name" value="ZnF_Rad18"/>
    <property type="match status" value="1"/>
</dbReference>
<evidence type="ECO:0000256" key="1">
    <source>
        <dbReference type="ARBA" id="ARBA00012417"/>
    </source>
</evidence>
<dbReference type="SUPFAM" id="SSF56672">
    <property type="entry name" value="DNA/RNA polymerases"/>
    <property type="match status" value="1"/>
</dbReference>
<keyword evidence="13" id="KW-0234">DNA repair</keyword>
<evidence type="ECO:0000256" key="11">
    <source>
        <dbReference type="ARBA" id="ARBA00022932"/>
    </source>
</evidence>
<evidence type="ECO:0000256" key="8">
    <source>
        <dbReference type="ARBA" id="ARBA00022771"/>
    </source>
</evidence>
<dbReference type="EC" id="2.7.7.7" evidence="1"/>
<dbReference type="Gene3D" id="3.30.1490.100">
    <property type="entry name" value="DNA polymerase, Y-family, little finger domain"/>
    <property type="match status" value="1"/>
</dbReference>
<keyword evidence="6" id="KW-0479">Metal-binding</keyword>
<dbReference type="GO" id="GO:0004489">
    <property type="term" value="F:methylenetetrahydrofolate reductase [NAD(P)H] activity"/>
    <property type="evidence" value="ECO:0007669"/>
    <property type="project" value="InterPro"/>
</dbReference>
<evidence type="ECO:0000256" key="6">
    <source>
        <dbReference type="ARBA" id="ARBA00022723"/>
    </source>
</evidence>
<evidence type="ECO:0000256" key="9">
    <source>
        <dbReference type="ARBA" id="ARBA00022833"/>
    </source>
</evidence>
<dbReference type="InterPro" id="IPR043128">
    <property type="entry name" value="Rev_trsase/Diguanyl_cyclase"/>
</dbReference>
<comment type="caution">
    <text evidence="17">The sequence shown here is derived from an EMBL/GenBank/DDBJ whole genome shotgun (WGS) entry which is preliminary data.</text>
</comment>
<keyword evidence="11" id="KW-0239">DNA-directed DNA polymerase</keyword>
<feature type="region of interest" description="Disordered" evidence="15">
    <location>
        <begin position="844"/>
        <end position="866"/>
    </location>
</feature>
<dbReference type="Pfam" id="PF00817">
    <property type="entry name" value="IMS"/>
    <property type="match status" value="1"/>
</dbReference>